<keyword evidence="1" id="KW-0812">Transmembrane</keyword>
<dbReference type="AlphaFoldDB" id="A0A1I7X7W6"/>
<organism evidence="2 3">
    <name type="scientific">Heterorhabditis bacteriophora</name>
    <name type="common">Entomopathogenic nematode worm</name>
    <dbReference type="NCBI Taxonomy" id="37862"/>
    <lineage>
        <taxon>Eukaryota</taxon>
        <taxon>Metazoa</taxon>
        <taxon>Ecdysozoa</taxon>
        <taxon>Nematoda</taxon>
        <taxon>Chromadorea</taxon>
        <taxon>Rhabditida</taxon>
        <taxon>Rhabditina</taxon>
        <taxon>Rhabditomorpha</taxon>
        <taxon>Strongyloidea</taxon>
        <taxon>Heterorhabditidae</taxon>
        <taxon>Heterorhabditis</taxon>
    </lineage>
</organism>
<protein>
    <submittedName>
        <fullName evidence="3">G_PROTEIN_RECEP_F1_2 domain-containing protein</fullName>
    </submittedName>
</protein>
<reference evidence="3" key="1">
    <citation type="submission" date="2016-11" db="UniProtKB">
        <authorList>
            <consortium name="WormBaseParasite"/>
        </authorList>
    </citation>
    <scope>IDENTIFICATION</scope>
</reference>
<keyword evidence="1" id="KW-1133">Transmembrane helix</keyword>
<feature type="transmembrane region" description="Helical" evidence="1">
    <location>
        <begin position="60"/>
        <end position="80"/>
    </location>
</feature>
<accession>A0A1I7X7W6</accession>
<dbReference type="Proteomes" id="UP000095283">
    <property type="component" value="Unplaced"/>
</dbReference>
<keyword evidence="2" id="KW-1185">Reference proteome</keyword>
<keyword evidence="1" id="KW-0472">Membrane</keyword>
<sequence length="149" mass="17422">MKSSRYRLIQNNKALCIKYTVTLYIPTMAILLYFMTKAHLQLKNVSNNKNLLCVIFKLLFHFPMINLFIVIVYSAIYWSIRKSIFSASLYPAITVNIAMSANIFISSCLKFDKKEIRIDKEKEDECFLDLFFNNVISHNENEQGTIDMI</sequence>
<dbReference type="WBParaSite" id="Hba_13668">
    <property type="protein sequence ID" value="Hba_13668"/>
    <property type="gene ID" value="Hba_13668"/>
</dbReference>
<feature type="transmembrane region" description="Helical" evidence="1">
    <location>
        <begin position="87"/>
        <end position="105"/>
    </location>
</feature>
<feature type="transmembrane region" description="Helical" evidence="1">
    <location>
        <begin position="21"/>
        <end position="40"/>
    </location>
</feature>
<evidence type="ECO:0000313" key="3">
    <source>
        <dbReference type="WBParaSite" id="Hba_13668"/>
    </source>
</evidence>
<evidence type="ECO:0000313" key="2">
    <source>
        <dbReference type="Proteomes" id="UP000095283"/>
    </source>
</evidence>
<proteinExistence type="predicted"/>
<name>A0A1I7X7W6_HETBA</name>
<evidence type="ECO:0000256" key="1">
    <source>
        <dbReference type="SAM" id="Phobius"/>
    </source>
</evidence>